<evidence type="ECO:0000256" key="9">
    <source>
        <dbReference type="ARBA" id="ARBA00023128"/>
    </source>
</evidence>
<evidence type="ECO:0000256" key="3">
    <source>
        <dbReference type="ARBA" id="ARBA00004240"/>
    </source>
</evidence>
<evidence type="ECO:0000256" key="8">
    <source>
        <dbReference type="ARBA" id="ARBA00023098"/>
    </source>
</evidence>
<evidence type="ECO:0000256" key="15">
    <source>
        <dbReference type="ARBA" id="ARBA00041701"/>
    </source>
</evidence>
<evidence type="ECO:0000256" key="12">
    <source>
        <dbReference type="ARBA" id="ARBA00023264"/>
    </source>
</evidence>
<keyword evidence="4" id="KW-0444">Lipid biosynthesis</keyword>
<dbReference type="PANTHER" id="PTHR48182">
    <property type="entry name" value="PROTEIN SERAC1"/>
    <property type="match status" value="1"/>
</dbReference>
<sequence length="583" mass="66677">MLKRKRAFIRALTVGAFGSVVLYSTLKCGLDKFKKQLGIPTNVLEKEKRKTYIYLEKQHYKNQSFDDPNKGFLSQKARRAIKEILPAPISKFILLVDKNSVDLAEDYISPWSVLREAYSRNKNIRLKAVESIAAYKDWNDAEFHTLAQALDSTTCIGLARTNGVDQRLFLSPPALPEIAGEEEIEDMLRELLVKLPQRDVEKCIQHFTSGALNLSDEQKQNRGGLWCFGGSGINYTRHIRPQEEVELLCLQALVKHSHFEEHCQVMVSSGVLQLLERIRKMRHYHPKIQQNIVRIVSNICLYEKFHTQIYQSGWVSLLAEISKSPYAPMRIQASRGLANLDREAMKENFEDGVYVLYPRHRSKLKPEADIIFVHGLMGGAFYSWRQQDGVSGTDKNRTDCWPEDWLPIDLPGCRVMCVEYDTNLSEWMSLCPHELERRTISYRSRILLEKMMKAGIGERPIVWVAHSMGGLIIKRMLADAKINPKDFGKVLKQTKGIVFYSTPHFGSQLANYSRKIRKLFFPSVEVMELSHDSPQLSLLNDYLKELVSNNSLNVLTFGEMQTTNIGLGAYIKLHIVPPESAGL</sequence>
<evidence type="ECO:0000256" key="1">
    <source>
        <dbReference type="ARBA" id="ARBA00004167"/>
    </source>
</evidence>
<evidence type="ECO:0000256" key="13">
    <source>
        <dbReference type="ARBA" id="ARBA00038024"/>
    </source>
</evidence>
<comment type="subcellular location">
    <subcellularLocation>
        <location evidence="3">Endoplasmic reticulum</location>
    </subcellularLocation>
    <subcellularLocation>
        <location evidence="1">Membrane</location>
        <topology evidence="1">Single-pass membrane protein</topology>
    </subcellularLocation>
    <subcellularLocation>
        <location evidence="2">Mitochondrion</location>
    </subcellularLocation>
</comment>
<keyword evidence="6" id="KW-0256">Endoplasmic reticulum</keyword>
<dbReference type="SUPFAM" id="SSF48371">
    <property type="entry name" value="ARM repeat"/>
    <property type="match status" value="1"/>
</dbReference>
<keyword evidence="11" id="KW-0594">Phospholipid biosynthesis</keyword>
<dbReference type="Gene3D" id="1.25.10.10">
    <property type="entry name" value="Leucine-rich Repeat Variant"/>
    <property type="match status" value="1"/>
</dbReference>
<reference evidence="17 18" key="1">
    <citation type="submission" date="2024-02" db="EMBL/GenBank/DDBJ databases">
        <authorList>
            <person name="Daric V."/>
            <person name="Darras S."/>
        </authorList>
    </citation>
    <scope>NUCLEOTIDE SEQUENCE [LARGE SCALE GENOMIC DNA]</scope>
</reference>
<keyword evidence="12" id="KW-1208">Phospholipid metabolism</keyword>
<evidence type="ECO:0000313" key="17">
    <source>
        <dbReference type="EMBL" id="CAK8689306.1"/>
    </source>
</evidence>
<comment type="caution">
    <text evidence="17">The sequence shown here is derived from an EMBL/GenBank/DDBJ whole genome shotgun (WGS) entry which is preliminary data.</text>
</comment>
<dbReference type="InterPro" id="IPR011989">
    <property type="entry name" value="ARM-like"/>
</dbReference>
<evidence type="ECO:0000256" key="5">
    <source>
        <dbReference type="ARBA" id="ARBA00022692"/>
    </source>
</evidence>
<evidence type="ECO:0000256" key="2">
    <source>
        <dbReference type="ARBA" id="ARBA00004173"/>
    </source>
</evidence>
<evidence type="ECO:0000313" key="18">
    <source>
        <dbReference type="Proteomes" id="UP001642483"/>
    </source>
</evidence>
<keyword evidence="5 16" id="KW-0812">Transmembrane</keyword>
<dbReference type="InterPro" id="IPR052374">
    <property type="entry name" value="SERAC1"/>
</dbReference>
<evidence type="ECO:0000256" key="16">
    <source>
        <dbReference type="SAM" id="Phobius"/>
    </source>
</evidence>
<evidence type="ECO:0000256" key="4">
    <source>
        <dbReference type="ARBA" id="ARBA00022516"/>
    </source>
</evidence>
<dbReference type="Gene3D" id="3.40.50.1820">
    <property type="entry name" value="alpha/beta hydrolase"/>
    <property type="match status" value="1"/>
</dbReference>
<organism evidence="17 18">
    <name type="scientific">Clavelina lepadiformis</name>
    <name type="common">Light-bulb sea squirt</name>
    <name type="synonym">Ascidia lepadiformis</name>
    <dbReference type="NCBI Taxonomy" id="159417"/>
    <lineage>
        <taxon>Eukaryota</taxon>
        <taxon>Metazoa</taxon>
        <taxon>Chordata</taxon>
        <taxon>Tunicata</taxon>
        <taxon>Ascidiacea</taxon>
        <taxon>Aplousobranchia</taxon>
        <taxon>Clavelinidae</taxon>
        <taxon>Clavelina</taxon>
    </lineage>
</organism>
<keyword evidence="8" id="KW-0443">Lipid metabolism</keyword>
<evidence type="ECO:0000256" key="10">
    <source>
        <dbReference type="ARBA" id="ARBA00023136"/>
    </source>
</evidence>
<evidence type="ECO:0000256" key="6">
    <source>
        <dbReference type="ARBA" id="ARBA00022824"/>
    </source>
</evidence>
<dbReference type="Proteomes" id="UP001642483">
    <property type="component" value="Unassembled WGS sequence"/>
</dbReference>
<proteinExistence type="inferred from homology"/>
<dbReference type="SUPFAM" id="SSF53474">
    <property type="entry name" value="alpha/beta-Hydrolases"/>
    <property type="match status" value="1"/>
</dbReference>
<name>A0ABP0GC03_CLALP</name>
<evidence type="ECO:0000256" key="7">
    <source>
        <dbReference type="ARBA" id="ARBA00022989"/>
    </source>
</evidence>
<dbReference type="EMBL" id="CAWYQH010000108">
    <property type="protein sequence ID" value="CAK8689306.1"/>
    <property type="molecule type" value="Genomic_DNA"/>
</dbReference>
<keyword evidence="7 16" id="KW-1133">Transmembrane helix</keyword>
<evidence type="ECO:0000256" key="14">
    <source>
        <dbReference type="ARBA" id="ARBA00040991"/>
    </source>
</evidence>
<keyword evidence="10 16" id="KW-0472">Membrane</keyword>
<protein>
    <recommendedName>
        <fullName evidence="14">Protein SERAC1</fullName>
    </recommendedName>
    <alternativeName>
        <fullName evidence="15">Serine active site-containing protein 1</fullName>
    </alternativeName>
</protein>
<gene>
    <name evidence="17" type="ORF">CVLEPA_LOCUS21327</name>
</gene>
<feature type="transmembrane region" description="Helical" evidence="16">
    <location>
        <begin position="7"/>
        <end position="26"/>
    </location>
</feature>
<keyword evidence="18" id="KW-1185">Reference proteome</keyword>
<dbReference type="PANTHER" id="PTHR48182:SF2">
    <property type="entry name" value="PROTEIN SERAC1"/>
    <property type="match status" value="1"/>
</dbReference>
<keyword evidence="9" id="KW-0496">Mitochondrion</keyword>
<comment type="similarity">
    <text evidence="13">Belongs to the SERAC1 family.</text>
</comment>
<evidence type="ECO:0000256" key="11">
    <source>
        <dbReference type="ARBA" id="ARBA00023209"/>
    </source>
</evidence>
<dbReference type="InterPro" id="IPR029058">
    <property type="entry name" value="AB_hydrolase_fold"/>
</dbReference>
<accession>A0ABP0GC03</accession>
<dbReference type="InterPro" id="IPR016024">
    <property type="entry name" value="ARM-type_fold"/>
</dbReference>